<accession>A0AA37WE55</accession>
<keyword evidence="3" id="KW-0159">Chromosome partition</keyword>
<keyword evidence="4" id="KW-0131">Cell cycle</keyword>
<organism evidence="5 6">
    <name type="scientific">Portibacter lacus</name>
    <dbReference type="NCBI Taxonomy" id="1099794"/>
    <lineage>
        <taxon>Bacteria</taxon>
        <taxon>Pseudomonadati</taxon>
        <taxon>Bacteroidota</taxon>
        <taxon>Saprospiria</taxon>
        <taxon>Saprospirales</taxon>
        <taxon>Haliscomenobacteraceae</taxon>
        <taxon>Portibacter</taxon>
    </lineage>
</organism>
<dbReference type="InterPro" id="IPR036390">
    <property type="entry name" value="WH_DNA-bd_sf"/>
</dbReference>
<dbReference type="GO" id="GO:0051304">
    <property type="term" value="P:chromosome separation"/>
    <property type="evidence" value="ECO:0007669"/>
    <property type="project" value="InterPro"/>
</dbReference>
<name>A0AA37WE55_9BACT</name>
<dbReference type="InterPro" id="IPR005234">
    <property type="entry name" value="ScpB_csome_segregation"/>
</dbReference>
<evidence type="ECO:0000313" key="6">
    <source>
        <dbReference type="Proteomes" id="UP001156666"/>
    </source>
</evidence>
<evidence type="ECO:0000256" key="1">
    <source>
        <dbReference type="ARBA" id="ARBA00022490"/>
    </source>
</evidence>
<comment type="caution">
    <text evidence="5">The sequence shown here is derived from an EMBL/GenBank/DDBJ whole genome shotgun (WGS) entry which is preliminary data.</text>
</comment>
<reference evidence="5" key="1">
    <citation type="journal article" date="2014" name="Int. J. Syst. Evol. Microbiol.">
        <title>Complete genome sequence of Corynebacterium casei LMG S-19264T (=DSM 44701T), isolated from a smear-ripened cheese.</title>
        <authorList>
            <consortium name="US DOE Joint Genome Institute (JGI-PGF)"/>
            <person name="Walter F."/>
            <person name="Albersmeier A."/>
            <person name="Kalinowski J."/>
            <person name="Ruckert C."/>
        </authorList>
    </citation>
    <scope>NUCLEOTIDE SEQUENCE</scope>
    <source>
        <strain evidence="5">NBRC 108769</strain>
    </source>
</reference>
<dbReference type="Gene3D" id="1.10.10.10">
    <property type="entry name" value="Winged helix-like DNA-binding domain superfamily/Winged helix DNA-binding domain"/>
    <property type="match status" value="2"/>
</dbReference>
<protein>
    <submittedName>
        <fullName evidence="5">Segregation and condensation protein B</fullName>
    </submittedName>
</protein>
<dbReference type="SUPFAM" id="SSF46785">
    <property type="entry name" value="Winged helix' DNA-binding domain"/>
    <property type="match status" value="2"/>
</dbReference>
<evidence type="ECO:0000256" key="3">
    <source>
        <dbReference type="ARBA" id="ARBA00022829"/>
    </source>
</evidence>
<dbReference type="PANTHER" id="PTHR34298:SF2">
    <property type="entry name" value="SEGREGATION AND CONDENSATION PROTEIN B"/>
    <property type="match status" value="1"/>
</dbReference>
<dbReference type="PANTHER" id="PTHR34298">
    <property type="entry name" value="SEGREGATION AND CONDENSATION PROTEIN B"/>
    <property type="match status" value="1"/>
</dbReference>
<sequence length="193" mass="21663">MDRLDLHVESLIFATDVPISAEMIKKCLDRLLVQDFDIGEIHQAIFRLTEKYNADSFAFGIDEIDGAFAFMSKPAYHATVGSLLKEKSNSKLTKVAMETLSIIAYKQPVTKTFIESIRGVNSDYTVQKLLEKELIELAGRAEGPGKPLLYRTSAKFMDYFGLKSAKDLPTLKEFNQSEETIGQPSSIEIVEEE</sequence>
<reference evidence="5" key="2">
    <citation type="submission" date="2023-01" db="EMBL/GenBank/DDBJ databases">
        <title>Draft genome sequence of Portibacter lacus strain NBRC 108769.</title>
        <authorList>
            <person name="Sun Q."/>
            <person name="Mori K."/>
        </authorList>
    </citation>
    <scope>NUCLEOTIDE SEQUENCE</scope>
    <source>
        <strain evidence="5">NBRC 108769</strain>
    </source>
</reference>
<dbReference type="NCBIfam" id="TIGR00281">
    <property type="entry name" value="SMC-Scp complex subunit ScpB"/>
    <property type="match status" value="1"/>
</dbReference>
<dbReference type="InterPro" id="IPR036388">
    <property type="entry name" value="WH-like_DNA-bd_sf"/>
</dbReference>
<keyword evidence="2" id="KW-0132">Cell division</keyword>
<dbReference type="EMBL" id="BSOH01000021">
    <property type="protein sequence ID" value="GLR18566.1"/>
    <property type="molecule type" value="Genomic_DNA"/>
</dbReference>
<dbReference type="Pfam" id="PF04079">
    <property type="entry name" value="SMC_ScpB"/>
    <property type="match status" value="1"/>
</dbReference>
<proteinExistence type="predicted"/>
<gene>
    <name evidence="5" type="primary">scpB</name>
    <name evidence="5" type="ORF">GCM10007940_31820</name>
</gene>
<keyword evidence="6" id="KW-1185">Reference proteome</keyword>
<keyword evidence="1" id="KW-0963">Cytoplasm</keyword>
<evidence type="ECO:0000313" key="5">
    <source>
        <dbReference type="EMBL" id="GLR18566.1"/>
    </source>
</evidence>
<dbReference type="GO" id="GO:0051301">
    <property type="term" value="P:cell division"/>
    <property type="evidence" value="ECO:0007669"/>
    <property type="project" value="UniProtKB-KW"/>
</dbReference>
<dbReference type="RefSeq" id="WP_235294310.1">
    <property type="nucleotide sequence ID" value="NZ_BSOH01000021.1"/>
</dbReference>
<dbReference type="Proteomes" id="UP001156666">
    <property type="component" value="Unassembled WGS sequence"/>
</dbReference>
<evidence type="ECO:0000256" key="2">
    <source>
        <dbReference type="ARBA" id="ARBA00022618"/>
    </source>
</evidence>
<evidence type="ECO:0000256" key="4">
    <source>
        <dbReference type="ARBA" id="ARBA00023306"/>
    </source>
</evidence>
<dbReference type="PIRSF" id="PIRSF019345">
    <property type="entry name" value="ScpB"/>
    <property type="match status" value="1"/>
</dbReference>
<dbReference type="AlphaFoldDB" id="A0AA37WE55"/>